<dbReference type="EMBL" id="LYBM01000052">
    <property type="protein sequence ID" value="ODA30503.1"/>
    <property type="molecule type" value="Genomic_DNA"/>
</dbReference>
<evidence type="ECO:0000256" key="4">
    <source>
        <dbReference type="ARBA" id="ARBA00022692"/>
    </source>
</evidence>
<dbReference type="STRING" id="1080227.A8L45_20120"/>
<feature type="transmembrane region" description="Helical" evidence="11">
    <location>
        <begin position="124"/>
        <end position="144"/>
    </location>
</feature>
<keyword evidence="6 10" id="KW-1133">Transmembrane helix</keyword>
<dbReference type="Gene3D" id="3.30.465.10">
    <property type="match status" value="1"/>
</dbReference>
<dbReference type="InterPro" id="IPR002550">
    <property type="entry name" value="CNNM"/>
</dbReference>
<reference evidence="14 15" key="1">
    <citation type="submission" date="2016-05" db="EMBL/GenBank/DDBJ databases">
        <title>Genomic Taxonomy of the Vibrionaceae.</title>
        <authorList>
            <person name="Gomez-Gil B."/>
            <person name="Enciso-Ibarra J."/>
        </authorList>
    </citation>
    <scope>NUCLEOTIDE SEQUENCE [LARGE SCALE GENOMIC DNA]</scope>
    <source>
        <strain evidence="14 15">CAIM 1920</strain>
    </source>
</reference>
<evidence type="ECO:0000313" key="15">
    <source>
        <dbReference type="Proteomes" id="UP000094936"/>
    </source>
</evidence>
<evidence type="ECO:0000259" key="12">
    <source>
        <dbReference type="PROSITE" id="PS51371"/>
    </source>
</evidence>
<feature type="domain" description="CNNM transmembrane" evidence="13">
    <location>
        <begin position="2"/>
        <end position="198"/>
    </location>
</feature>
<dbReference type="PANTHER" id="PTHR22777:SF32">
    <property type="entry name" value="UPF0053 INNER MEMBRANE PROTEIN YFJD"/>
    <property type="match status" value="1"/>
</dbReference>
<evidence type="ECO:0000256" key="9">
    <source>
        <dbReference type="PROSITE-ProRule" id="PRU00703"/>
    </source>
</evidence>
<dbReference type="GO" id="GO:0005886">
    <property type="term" value="C:plasma membrane"/>
    <property type="evidence" value="ECO:0007669"/>
    <property type="project" value="UniProtKB-SubCell"/>
</dbReference>
<accession>A0A1C3EB85</accession>
<dbReference type="PROSITE" id="PS51846">
    <property type="entry name" value="CNNM"/>
    <property type="match status" value="1"/>
</dbReference>
<evidence type="ECO:0000256" key="5">
    <source>
        <dbReference type="ARBA" id="ARBA00022737"/>
    </source>
</evidence>
<evidence type="ECO:0000313" key="14">
    <source>
        <dbReference type="EMBL" id="ODA30503.1"/>
    </source>
</evidence>
<feature type="transmembrane region" description="Helical" evidence="11">
    <location>
        <begin position="62"/>
        <end position="86"/>
    </location>
</feature>
<keyword evidence="3" id="KW-1003">Cell membrane</keyword>
<dbReference type="RefSeq" id="WP_068905161.1">
    <property type="nucleotide sequence ID" value="NZ_JBHUIF010000019.1"/>
</dbReference>
<name>A0A1C3EB85_9GAMM</name>
<dbReference type="Proteomes" id="UP000094936">
    <property type="component" value="Unassembled WGS sequence"/>
</dbReference>
<dbReference type="InterPro" id="IPR000644">
    <property type="entry name" value="CBS_dom"/>
</dbReference>
<evidence type="ECO:0000256" key="11">
    <source>
        <dbReference type="SAM" id="Phobius"/>
    </source>
</evidence>
<dbReference type="PANTHER" id="PTHR22777">
    <property type="entry name" value="HEMOLYSIN-RELATED"/>
    <property type="match status" value="1"/>
</dbReference>
<sequence>MDDISTGTLTSLLVLLIVISGYFSGSETGMMSLNRYRLRHLAKQGHKGAKRVEKLLSRPDRLIGLILIGNNLVNILASAIATILGMRLFGDLGVAIATGGLTMVVLVFAEVTPKTLAALYPERVSYASSFVLSFLMRLLYPLVWTVNGITNGFLKLLGLATSHNGKDNLSSEELRTVVNEAGGLIPRLHQNMLISILELEEVTVNDIMVPRNEITGINVNDDWKAIMRQLTHAPHGRMVLYRDNIDEVVGMLRVREAYRIMVENEFNKENLLRAADEIYFIPESTPLNVQLLKFQRNKERIGLIVDEYGDIIGLVTLEDILEEIVGEFTTSVSPSLAEEITPLPDGSYLIEGSANIRDLNKSLNWSLPTDGPRTLNGLVLEHLEDIPDSKMSIEINGHQMEITEIADNMVKQIKVLPVLKKNKRE</sequence>
<dbReference type="Pfam" id="PF01595">
    <property type="entry name" value="CNNM"/>
    <property type="match status" value="1"/>
</dbReference>
<feature type="transmembrane region" description="Helical" evidence="11">
    <location>
        <begin position="92"/>
        <end position="112"/>
    </location>
</feature>
<evidence type="ECO:0000256" key="6">
    <source>
        <dbReference type="ARBA" id="ARBA00022989"/>
    </source>
</evidence>
<dbReference type="FunFam" id="3.10.580.10:FF:000012">
    <property type="entry name" value="DUF21 domain-containing protein"/>
    <property type="match status" value="1"/>
</dbReference>
<dbReference type="AlphaFoldDB" id="A0A1C3EB85"/>
<keyword evidence="5" id="KW-0677">Repeat</keyword>
<dbReference type="PROSITE" id="PS51371">
    <property type="entry name" value="CBS"/>
    <property type="match status" value="1"/>
</dbReference>
<dbReference type="InterPro" id="IPR046342">
    <property type="entry name" value="CBS_dom_sf"/>
</dbReference>
<gene>
    <name evidence="14" type="ORF">A8L45_20120</name>
</gene>
<dbReference type="InterPro" id="IPR036318">
    <property type="entry name" value="FAD-bd_PCMH-like_sf"/>
</dbReference>
<protein>
    <submittedName>
        <fullName evidence="14">Magnesium/cobalt efflux protein</fullName>
    </submittedName>
</protein>
<dbReference type="Gene3D" id="3.10.580.10">
    <property type="entry name" value="CBS-domain"/>
    <property type="match status" value="1"/>
</dbReference>
<comment type="similarity">
    <text evidence="2">Belongs to the UPF0053 family.</text>
</comment>
<dbReference type="SUPFAM" id="SSF54631">
    <property type="entry name" value="CBS-domain pair"/>
    <property type="match status" value="1"/>
</dbReference>
<comment type="subcellular location">
    <subcellularLocation>
        <location evidence="1">Cell membrane</location>
        <topology evidence="1">Multi-pass membrane protein</topology>
    </subcellularLocation>
</comment>
<proteinExistence type="inferred from homology"/>
<dbReference type="SUPFAM" id="SSF56176">
    <property type="entry name" value="FAD-binding/transporter-associated domain-like"/>
    <property type="match status" value="1"/>
</dbReference>
<dbReference type="InterPro" id="IPR044751">
    <property type="entry name" value="Ion_transp-like_CBS"/>
</dbReference>
<comment type="caution">
    <text evidence="14">The sequence shown here is derived from an EMBL/GenBank/DDBJ whole genome shotgun (WGS) entry which is preliminary data.</text>
</comment>
<evidence type="ECO:0000256" key="3">
    <source>
        <dbReference type="ARBA" id="ARBA00022475"/>
    </source>
</evidence>
<keyword evidence="8 10" id="KW-0472">Membrane</keyword>
<organism evidence="14 15">
    <name type="scientific">Veronia pacifica</name>
    <dbReference type="NCBI Taxonomy" id="1080227"/>
    <lineage>
        <taxon>Bacteria</taxon>
        <taxon>Pseudomonadati</taxon>
        <taxon>Pseudomonadota</taxon>
        <taxon>Gammaproteobacteria</taxon>
        <taxon>Vibrionales</taxon>
        <taxon>Vibrionaceae</taxon>
        <taxon>Veronia</taxon>
    </lineage>
</organism>
<dbReference type="GO" id="GO:0050660">
    <property type="term" value="F:flavin adenine dinucleotide binding"/>
    <property type="evidence" value="ECO:0007669"/>
    <property type="project" value="InterPro"/>
</dbReference>
<keyword evidence="7 9" id="KW-0129">CBS domain</keyword>
<evidence type="ECO:0000256" key="1">
    <source>
        <dbReference type="ARBA" id="ARBA00004651"/>
    </source>
</evidence>
<keyword evidence="4 10" id="KW-0812">Transmembrane</keyword>
<dbReference type="Pfam" id="PF03471">
    <property type="entry name" value="CorC_HlyC"/>
    <property type="match status" value="1"/>
</dbReference>
<evidence type="ECO:0000256" key="8">
    <source>
        <dbReference type="ARBA" id="ARBA00023136"/>
    </source>
</evidence>
<dbReference type="OrthoDB" id="9797674at2"/>
<dbReference type="InterPro" id="IPR016169">
    <property type="entry name" value="FAD-bd_PCMH_sub2"/>
</dbReference>
<feature type="domain" description="CBS" evidence="12">
    <location>
        <begin position="271"/>
        <end position="331"/>
    </location>
</feature>
<dbReference type="CDD" id="cd04590">
    <property type="entry name" value="CBS_pair_CorC_HlyC_assoc"/>
    <property type="match status" value="1"/>
</dbReference>
<dbReference type="Pfam" id="PF00571">
    <property type="entry name" value="CBS"/>
    <property type="match status" value="1"/>
</dbReference>
<feature type="transmembrane region" description="Helical" evidence="11">
    <location>
        <begin position="6"/>
        <end position="25"/>
    </location>
</feature>
<keyword evidence="15" id="KW-1185">Reference proteome</keyword>
<evidence type="ECO:0000256" key="7">
    <source>
        <dbReference type="ARBA" id="ARBA00023122"/>
    </source>
</evidence>
<evidence type="ECO:0000256" key="2">
    <source>
        <dbReference type="ARBA" id="ARBA00006337"/>
    </source>
</evidence>
<dbReference type="FunFam" id="3.30.465.10:FF:000010">
    <property type="entry name" value="DUF21 domain-containing protein"/>
    <property type="match status" value="1"/>
</dbReference>
<dbReference type="NCBIfam" id="NF008604">
    <property type="entry name" value="PRK11573.1"/>
    <property type="match status" value="1"/>
</dbReference>
<dbReference type="InterPro" id="IPR005170">
    <property type="entry name" value="Transptr-assoc_dom"/>
</dbReference>
<dbReference type="SMART" id="SM01091">
    <property type="entry name" value="CorC_HlyC"/>
    <property type="match status" value="1"/>
</dbReference>
<evidence type="ECO:0000259" key="13">
    <source>
        <dbReference type="PROSITE" id="PS51846"/>
    </source>
</evidence>
<evidence type="ECO:0000256" key="10">
    <source>
        <dbReference type="PROSITE-ProRule" id="PRU01193"/>
    </source>
</evidence>